<dbReference type="RefSeq" id="WP_164692403.1">
    <property type="nucleotide sequence ID" value="NZ_JAAIKB010000001.1"/>
</dbReference>
<name>A0A6M1LE96_9PROT</name>
<sequence>MGTLPMQDEAVTRLAEALGLDPRDIPPPASGRRHQEGTGIPAILAQTFILNPLGGAIVEHWPDQAAGRRLMERHYGKAKQGWDAKIGEVSERFLTGEPIEFLSPLDNVCLPVEAELFGSRVRWLQWVVLRHAPLRFLILEANTPVAIWYPERNTLLALRDRTATLTLSLRQLLETLFGQPAAFLAWLDMAGRPTARRCFILGEARPSHFMAQTLGFLERNLDRLVLPFLREGHVLAILRDRSFLDPLRVFPALRDFAVLSVTIEQAPRLLRDLGLNCRLNDRRITNTTYGWVARLRREAEPDASRPVFGVLMSIDAERMRFDNQVVAFAACLERLAREAADEGASLTVYWDGWTIPSDHVPGQRDRTVCDRIASIAANIRAACAAPFEEVALYGLAIEDKIRLAKDCRLALATYGTATILPTCALAVPTITYHVAAVCNPAMLRSARYLDPDHAVALPPEAVTPVLPVEEQAHRQRFAVDIPVLLSVLDQVLAGPSEASRAAAEERGEDT</sequence>
<reference evidence="1 2" key="1">
    <citation type="submission" date="2020-03" db="EMBL/GenBank/DDBJ databases">
        <title>Roseomonas stagni sp. nov., isolated from pond water in Japan.</title>
        <authorList>
            <person name="Furuhata K."/>
            <person name="Miyamoto H."/>
            <person name="Goto K."/>
        </authorList>
    </citation>
    <scope>NUCLEOTIDE SEQUENCE [LARGE SCALE GENOMIC DNA]</scope>
    <source>
        <strain evidence="1 2">PeD5</strain>
    </source>
</reference>
<proteinExistence type="predicted"/>
<keyword evidence="2" id="KW-1185">Reference proteome</keyword>
<protein>
    <submittedName>
        <fullName evidence="1">Uncharacterized protein</fullName>
    </submittedName>
</protein>
<dbReference type="AlphaFoldDB" id="A0A6M1LE96"/>
<gene>
    <name evidence="1" type="ORF">G3576_00700</name>
</gene>
<accession>A0A6M1LE96</accession>
<evidence type="ECO:0000313" key="2">
    <source>
        <dbReference type="Proteomes" id="UP000475385"/>
    </source>
</evidence>
<evidence type="ECO:0000313" key="1">
    <source>
        <dbReference type="EMBL" id="NGM18511.1"/>
    </source>
</evidence>
<dbReference type="Proteomes" id="UP000475385">
    <property type="component" value="Unassembled WGS sequence"/>
</dbReference>
<dbReference type="EMBL" id="JAAIKB010000001">
    <property type="protein sequence ID" value="NGM18511.1"/>
    <property type="molecule type" value="Genomic_DNA"/>
</dbReference>
<comment type="caution">
    <text evidence="1">The sequence shown here is derived from an EMBL/GenBank/DDBJ whole genome shotgun (WGS) entry which is preliminary data.</text>
</comment>
<organism evidence="1 2">
    <name type="scientific">Falsiroseomonas algicola</name>
    <dbReference type="NCBI Taxonomy" id="2716930"/>
    <lineage>
        <taxon>Bacteria</taxon>
        <taxon>Pseudomonadati</taxon>
        <taxon>Pseudomonadota</taxon>
        <taxon>Alphaproteobacteria</taxon>
        <taxon>Acetobacterales</taxon>
        <taxon>Roseomonadaceae</taxon>
        <taxon>Falsiroseomonas</taxon>
    </lineage>
</organism>